<evidence type="ECO:0000313" key="1">
    <source>
        <dbReference type="EMBL" id="KAF5785528.1"/>
    </source>
</evidence>
<comment type="caution">
    <text evidence="1">The sequence shown here is derived from an EMBL/GenBank/DDBJ whole genome shotgun (WGS) entry which is preliminary data.</text>
</comment>
<reference evidence="1" key="1">
    <citation type="journal article" date="2017" name="Nature">
        <title>The sunflower genome provides insights into oil metabolism, flowering and Asterid evolution.</title>
        <authorList>
            <person name="Badouin H."/>
            <person name="Gouzy J."/>
            <person name="Grassa C.J."/>
            <person name="Murat F."/>
            <person name="Staton S.E."/>
            <person name="Cottret L."/>
            <person name="Lelandais-Briere C."/>
            <person name="Owens G.L."/>
            <person name="Carrere S."/>
            <person name="Mayjonade B."/>
            <person name="Legrand L."/>
            <person name="Gill N."/>
            <person name="Kane N.C."/>
            <person name="Bowers J.E."/>
            <person name="Hubner S."/>
            <person name="Bellec A."/>
            <person name="Berard A."/>
            <person name="Berges H."/>
            <person name="Blanchet N."/>
            <person name="Boniface M.C."/>
            <person name="Brunel D."/>
            <person name="Catrice O."/>
            <person name="Chaidir N."/>
            <person name="Claudel C."/>
            <person name="Donnadieu C."/>
            <person name="Faraut T."/>
            <person name="Fievet G."/>
            <person name="Helmstetter N."/>
            <person name="King M."/>
            <person name="Knapp S.J."/>
            <person name="Lai Z."/>
            <person name="Le Paslier M.C."/>
            <person name="Lippi Y."/>
            <person name="Lorenzon L."/>
            <person name="Mandel J.R."/>
            <person name="Marage G."/>
            <person name="Marchand G."/>
            <person name="Marquand E."/>
            <person name="Bret-Mestries E."/>
            <person name="Morien E."/>
            <person name="Nambeesan S."/>
            <person name="Nguyen T."/>
            <person name="Pegot-Espagnet P."/>
            <person name="Pouilly N."/>
            <person name="Raftis F."/>
            <person name="Sallet E."/>
            <person name="Schiex T."/>
            <person name="Thomas J."/>
            <person name="Vandecasteele C."/>
            <person name="Vares D."/>
            <person name="Vear F."/>
            <person name="Vautrin S."/>
            <person name="Crespi M."/>
            <person name="Mangin B."/>
            <person name="Burke J.M."/>
            <person name="Salse J."/>
            <person name="Munos S."/>
            <person name="Vincourt P."/>
            <person name="Rieseberg L.H."/>
            <person name="Langlade N.B."/>
        </authorList>
    </citation>
    <scope>NUCLEOTIDE SEQUENCE</scope>
    <source>
        <tissue evidence="1">Leaves</tissue>
    </source>
</reference>
<organism evidence="1 2">
    <name type="scientific">Helianthus annuus</name>
    <name type="common">Common sunflower</name>
    <dbReference type="NCBI Taxonomy" id="4232"/>
    <lineage>
        <taxon>Eukaryota</taxon>
        <taxon>Viridiplantae</taxon>
        <taxon>Streptophyta</taxon>
        <taxon>Embryophyta</taxon>
        <taxon>Tracheophyta</taxon>
        <taxon>Spermatophyta</taxon>
        <taxon>Magnoliopsida</taxon>
        <taxon>eudicotyledons</taxon>
        <taxon>Gunneridae</taxon>
        <taxon>Pentapetalae</taxon>
        <taxon>asterids</taxon>
        <taxon>campanulids</taxon>
        <taxon>Asterales</taxon>
        <taxon>Asteraceae</taxon>
        <taxon>Asteroideae</taxon>
        <taxon>Heliantheae alliance</taxon>
        <taxon>Heliantheae</taxon>
        <taxon>Helianthus</taxon>
    </lineage>
</organism>
<evidence type="ECO:0000313" key="2">
    <source>
        <dbReference type="Proteomes" id="UP000215914"/>
    </source>
</evidence>
<dbReference type="AlphaFoldDB" id="A0A9K3N3Y9"/>
<keyword evidence="2" id="KW-1185">Reference proteome</keyword>
<proteinExistence type="predicted"/>
<protein>
    <submittedName>
        <fullName evidence="1">Vacuolar import/degradation Vid27</fullName>
    </submittedName>
</protein>
<gene>
    <name evidence="1" type="ORF">HanXRQr2_Chr10g0429701</name>
</gene>
<reference evidence="1" key="2">
    <citation type="submission" date="2020-06" db="EMBL/GenBank/DDBJ databases">
        <title>Helianthus annuus Genome sequencing and assembly Release 2.</title>
        <authorList>
            <person name="Gouzy J."/>
            <person name="Langlade N."/>
            <person name="Munos S."/>
        </authorList>
    </citation>
    <scope>NUCLEOTIDE SEQUENCE</scope>
    <source>
        <tissue evidence="1">Leaves</tissue>
    </source>
</reference>
<name>A0A9K3N3Y9_HELAN</name>
<accession>A0A9K3N3Y9</accession>
<dbReference type="Proteomes" id="UP000215914">
    <property type="component" value="Unassembled WGS sequence"/>
</dbReference>
<dbReference type="EMBL" id="MNCJ02000325">
    <property type="protein sequence ID" value="KAF5785528.1"/>
    <property type="molecule type" value="Genomic_DNA"/>
</dbReference>
<dbReference type="Gramene" id="mRNA:HanXRQr2_Chr10g0429701">
    <property type="protein sequence ID" value="CDS:HanXRQr2_Chr10g0429701.1"/>
    <property type="gene ID" value="HanXRQr2_Chr10g0429701"/>
</dbReference>
<sequence>MLQRSSGIGEIVPKDDSVVDSRFMHEKFAFSDSPKAPLVVATPLKVSSSSRRLFLCLITGFCLFPNLFSS</sequence>